<keyword evidence="1" id="KW-1185">Reference proteome</keyword>
<proteinExistence type="predicted"/>
<evidence type="ECO:0000313" key="2">
    <source>
        <dbReference type="WBParaSite" id="ALUE_0001194501-mRNA-1"/>
    </source>
</evidence>
<organism evidence="1 2">
    <name type="scientific">Ascaris lumbricoides</name>
    <name type="common">Giant roundworm</name>
    <dbReference type="NCBI Taxonomy" id="6252"/>
    <lineage>
        <taxon>Eukaryota</taxon>
        <taxon>Metazoa</taxon>
        <taxon>Ecdysozoa</taxon>
        <taxon>Nematoda</taxon>
        <taxon>Chromadorea</taxon>
        <taxon>Rhabditida</taxon>
        <taxon>Spirurina</taxon>
        <taxon>Ascaridomorpha</taxon>
        <taxon>Ascaridoidea</taxon>
        <taxon>Ascarididae</taxon>
        <taxon>Ascaris</taxon>
    </lineage>
</organism>
<reference evidence="2" key="1">
    <citation type="submission" date="2023-03" db="UniProtKB">
        <authorList>
            <consortium name="WormBaseParasite"/>
        </authorList>
    </citation>
    <scope>IDENTIFICATION</scope>
</reference>
<dbReference type="Proteomes" id="UP000036681">
    <property type="component" value="Unplaced"/>
</dbReference>
<evidence type="ECO:0000313" key="1">
    <source>
        <dbReference type="Proteomes" id="UP000036681"/>
    </source>
</evidence>
<dbReference type="AlphaFoldDB" id="A0A9J2PPH2"/>
<protein>
    <submittedName>
        <fullName evidence="2">Uncharacterized protein</fullName>
    </submittedName>
</protein>
<accession>A0A9J2PPH2</accession>
<sequence>MVFADGTKETKERCGFNTSYMNTSSTSKRPWCGLLDVKQGRNMIMLYNQCMRDHYVVAGLGNLPNSPAPWALGNTEDEEMDKLALSALGTTGDEDIDNRLTPWALGKAGDEEMDDRVEPPALIK</sequence>
<name>A0A9J2PPH2_ASCLU</name>
<dbReference type="WBParaSite" id="ALUE_0001194501-mRNA-1">
    <property type="protein sequence ID" value="ALUE_0001194501-mRNA-1"/>
    <property type="gene ID" value="ALUE_0001194501"/>
</dbReference>